<evidence type="ECO:0000313" key="2">
    <source>
        <dbReference type="EMBL" id="KAK8040051.1"/>
    </source>
</evidence>
<sequence length="142" mass="16616">MTTATSSNLLLLVQLNASLADQLEANHLQLLSLDKDELSNMTVEGLSTKVWDLLLAIEQRMLTSWWEDPCRQAECQMRSLELEPVLYEASRPKRLWMQWPGGRSVCLGYMVDEGSFRTWWEYWQMFKDTELCLQVVINRRVS</sequence>
<dbReference type="Proteomes" id="UP001444661">
    <property type="component" value="Unassembled WGS sequence"/>
</dbReference>
<organism evidence="2 3">
    <name type="scientific">Apiospora rasikravindrae</name>
    <dbReference type="NCBI Taxonomy" id="990691"/>
    <lineage>
        <taxon>Eukaryota</taxon>
        <taxon>Fungi</taxon>
        <taxon>Dikarya</taxon>
        <taxon>Ascomycota</taxon>
        <taxon>Pezizomycotina</taxon>
        <taxon>Sordariomycetes</taxon>
        <taxon>Xylariomycetidae</taxon>
        <taxon>Amphisphaeriales</taxon>
        <taxon>Apiosporaceae</taxon>
        <taxon>Apiospora</taxon>
    </lineage>
</organism>
<feature type="chain" id="PRO_5046184418" evidence="1">
    <location>
        <begin position="21"/>
        <end position="142"/>
    </location>
</feature>
<comment type="caution">
    <text evidence="2">The sequence shown here is derived from an EMBL/GenBank/DDBJ whole genome shotgun (WGS) entry which is preliminary data.</text>
</comment>
<name>A0ABR1T0E8_9PEZI</name>
<evidence type="ECO:0000313" key="3">
    <source>
        <dbReference type="Proteomes" id="UP001444661"/>
    </source>
</evidence>
<accession>A0ABR1T0E8</accession>
<feature type="signal peptide" evidence="1">
    <location>
        <begin position="1"/>
        <end position="20"/>
    </location>
</feature>
<gene>
    <name evidence="2" type="ORF">PG993_008462</name>
</gene>
<dbReference type="EMBL" id="JAQQWK010000006">
    <property type="protein sequence ID" value="KAK8040051.1"/>
    <property type="molecule type" value="Genomic_DNA"/>
</dbReference>
<reference evidence="2 3" key="1">
    <citation type="submission" date="2023-01" db="EMBL/GenBank/DDBJ databases">
        <title>Analysis of 21 Apiospora genomes using comparative genomics revels a genus with tremendous synthesis potential of carbohydrate active enzymes and secondary metabolites.</title>
        <authorList>
            <person name="Sorensen T."/>
        </authorList>
    </citation>
    <scope>NUCLEOTIDE SEQUENCE [LARGE SCALE GENOMIC DNA]</scope>
    <source>
        <strain evidence="2 3">CBS 33761</strain>
    </source>
</reference>
<keyword evidence="1" id="KW-0732">Signal</keyword>
<evidence type="ECO:0000256" key="1">
    <source>
        <dbReference type="SAM" id="SignalP"/>
    </source>
</evidence>
<protein>
    <submittedName>
        <fullName evidence="2">Uncharacterized protein</fullName>
    </submittedName>
</protein>
<proteinExistence type="predicted"/>
<keyword evidence="3" id="KW-1185">Reference proteome</keyword>